<evidence type="ECO:0000256" key="11">
    <source>
        <dbReference type="ARBA" id="ARBA00023180"/>
    </source>
</evidence>
<dbReference type="AlphaFoldDB" id="A0A3M7G8I5"/>
<evidence type="ECO:0000256" key="13">
    <source>
        <dbReference type="SAM" id="MobiDB-lite"/>
    </source>
</evidence>
<evidence type="ECO:0000256" key="8">
    <source>
        <dbReference type="ARBA" id="ARBA00023002"/>
    </source>
</evidence>
<proteinExistence type="inferred from homology"/>
<dbReference type="FunFam" id="2.60.40.420:FF:000038">
    <property type="entry name" value="Extracellular dihydrogeodin oxidase/laccase"/>
    <property type="match status" value="1"/>
</dbReference>
<feature type="domain" description="Plastocyanin-like" evidence="14">
    <location>
        <begin position="258"/>
        <end position="401"/>
    </location>
</feature>
<keyword evidence="10" id="KW-1015">Disulfide bond</keyword>
<evidence type="ECO:0000256" key="5">
    <source>
        <dbReference type="ARBA" id="ARBA00022723"/>
    </source>
</evidence>
<gene>
    <name evidence="17" type="ORF">D0864_04972</name>
</gene>
<evidence type="ECO:0000259" key="16">
    <source>
        <dbReference type="Pfam" id="PF07732"/>
    </source>
</evidence>
<evidence type="ECO:0000256" key="4">
    <source>
        <dbReference type="ARBA" id="ARBA00012297"/>
    </source>
</evidence>
<feature type="domain" description="Plastocyanin-like" evidence="15">
    <location>
        <begin position="468"/>
        <end position="596"/>
    </location>
</feature>
<evidence type="ECO:0000256" key="3">
    <source>
        <dbReference type="ARBA" id="ARBA00010609"/>
    </source>
</evidence>
<dbReference type="EMBL" id="QWIO01000447">
    <property type="protein sequence ID" value="RMY96961.1"/>
    <property type="molecule type" value="Genomic_DNA"/>
</dbReference>
<keyword evidence="9" id="KW-0186">Copper</keyword>
<keyword evidence="12" id="KW-0439">Lignin degradation</keyword>
<dbReference type="InterPro" id="IPR008972">
    <property type="entry name" value="Cupredoxin"/>
</dbReference>
<dbReference type="Proteomes" id="UP000269539">
    <property type="component" value="Unassembled WGS sequence"/>
</dbReference>
<feature type="compositionally biased region" description="Basic and acidic residues" evidence="13">
    <location>
        <begin position="52"/>
        <end position="62"/>
    </location>
</feature>
<sequence length="633" mass="70839">MREFRTPRPPSKNAKQRHIKNSIGLLEAHVEWIPRQARARRHGRLTLAPEQTMKRNEEDAQPSRRPTNTPPYTVPPLQEDPEDPSNILARQDRKCRNTAFTRMCWEAGFSIATDFDAKAPPAGKTVTHNLEITNTTLAPDGVSRLVMAVNGQYPGPALTASWGDTMVINVKNSLQHNGTSVHFHGIRQLNSNQQDGSNGVTECPIAPGETKQYRFRCTQFGTGWYHSHFSAQYGDGVVGPIVIDGPATSNYDEDLGPMSLTDWYYDTAFTLHHRYAHTTNGPAVPPTGLINGMMKSAQGGQYHVTRVKKGKKYRLRLINTGINQHFHVSIDNHKLTVIASDFVPIKPYVTDSVSIGIGQRHDVVFHANQDAGNYWIRADIGNCGRNANAGNIRSIVRYDGASTSDPTTSGVSKDLSCRDESVRPYVDNTVPRDQFSRAVRKLSTDFNVDTSDGRLVQWLINGSDIRVDWEKPTLQYVLDGNSAFPEELNLYEINGADEWSFWVIQSVQDDPFNTEHPIHLHGHDFYVLGQGTGVWDGDSSNLMFSNPPRRDTAQLPARGYLILGFPMDNPGAWLMHCHIPWHVGQGFSHQFLERKDEILGAIGDMSSFSNGCDSWRSYWNGPARVYEQEDSGL</sequence>
<feature type="region of interest" description="Disordered" evidence="13">
    <location>
        <begin position="36"/>
        <end position="85"/>
    </location>
</feature>
<dbReference type="GO" id="GO:0052716">
    <property type="term" value="F:hydroquinone:oxygen oxidoreductase activity"/>
    <property type="evidence" value="ECO:0007669"/>
    <property type="project" value="UniProtKB-EC"/>
</dbReference>
<dbReference type="PANTHER" id="PTHR11709">
    <property type="entry name" value="MULTI-COPPER OXIDASE"/>
    <property type="match status" value="1"/>
</dbReference>
<dbReference type="Gene3D" id="2.60.40.420">
    <property type="entry name" value="Cupredoxins - blue copper proteins"/>
    <property type="match status" value="3"/>
</dbReference>
<evidence type="ECO:0000256" key="1">
    <source>
        <dbReference type="ARBA" id="ARBA00000349"/>
    </source>
</evidence>
<dbReference type="InterPro" id="IPR011707">
    <property type="entry name" value="Cu-oxidase-like_N"/>
</dbReference>
<dbReference type="CDD" id="cd13880">
    <property type="entry name" value="CuRO_2_MaLCC_like"/>
    <property type="match status" value="1"/>
</dbReference>
<dbReference type="Pfam" id="PF07731">
    <property type="entry name" value="Cu-oxidase_2"/>
    <property type="match status" value="1"/>
</dbReference>
<dbReference type="InterPro" id="IPR001117">
    <property type="entry name" value="Cu-oxidase_2nd"/>
</dbReference>
<keyword evidence="11" id="KW-0325">Glycoprotein</keyword>
<dbReference type="CDD" id="cd13854">
    <property type="entry name" value="CuRO_1_MaLCC_like"/>
    <property type="match status" value="1"/>
</dbReference>
<evidence type="ECO:0000256" key="2">
    <source>
        <dbReference type="ARBA" id="ARBA00001935"/>
    </source>
</evidence>
<accession>A0A3M7G8I5</accession>
<comment type="cofactor">
    <cofactor evidence="2">
        <name>Cu cation</name>
        <dbReference type="ChEBI" id="CHEBI:23378"/>
    </cofactor>
</comment>
<evidence type="ECO:0000256" key="6">
    <source>
        <dbReference type="ARBA" id="ARBA00022729"/>
    </source>
</evidence>
<dbReference type="InterPro" id="IPR011706">
    <property type="entry name" value="Cu-oxidase_C"/>
</dbReference>
<keyword evidence="7" id="KW-0677">Repeat</keyword>
<dbReference type="Pfam" id="PF00394">
    <property type="entry name" value="Cu-oxidase"/>
    <property type="match status" value="1"/>
</dbReference>
<evidence type="ECO:0000313" key="18">
    <source>
        <dbReference type="Proteomes" id="UP000269539"/>
    </source>
</evidence>
<dbReference type="PANTHER" id="PTHR11709:SF87">
    <property type="entry name" value="LACCASE"/>
    <property type="match status" value="1"/>
</dbReference>
<name>A0A3M7G8I5_HORWE</name>
<comment type="catalytic activity">
    <reaction evidence="1">
        <text>4 hydroquinone + O2 = 4 benzosemiquinone + 2 H2O</text>
        <dbReference type="Rhea" id="RHEA:11276"/>
        <dbReference type="ChEBI" id="CHEBI:15377"/>
        <dbReference type="ChEBI" id="CHEBI:15379"/>
        <dbReference type="ChEBI" id="CHEBI:17594"/>
        <dbReference type="ChEBI" id="CHEBI:17977"/>
        <dbReference type="EC" id="1.10.3.2"/>
    </reaction>
</comment>
<dbReference type="FunFam" id="2.60.40.420:FF:000046">
    <property type="entry name" value="Multicopper oxidase"/>
    <property type="match status" value="1"/>
</dbReference>
<organism evidence="17 18">
    <name type="scientific">Hortaea werneckii</name>
    <name type="common">Black yeast</name>
    <name type="synonym">Cladosporium werneckii</name>
    <dbReference type="NCBI Taxonomy" id="91943"/>
    <lineage>
        <taxon>Eukaryota</taxon>
        <taxon>Fungi</taxon>
        <taxon>Dikarya</taxon>
        <taxon>Ascomycota</taxon>
        <taxon>Pezizomycotina</taxon>
        <taxon>Dothideomycetes</taxon>
        <taxon>Dothideomycetidae</taxon>
        <taxon>Mycosphaerellales</taxon>
        <taxon>Teratosphaeriaceae</taxon>
        <taxon>Hortaea</taxon>
    </lineage>
</organism>
<keyword evidence="6" id="KW-0732">Signal</keyword>
<evidence type="ECO:0000256" key="9">
    <source>
        <dbReference type="ARBA" id="ARBA00023008"/>
    </source>
</evidence>
<dbReference type="CDD" id="cd13901">
    <property type="entry name" value="CuRO_3_MaLCC_like"/>
    <property type="match status" value="1"/>
</dbReference>
<dbReference type="Pfam" id="PF07732">
    <property type="entry name" value="Cu-oxidase_3"/>
    <property type="match status" value="1"/>
</dbReference>
<evidence type="ECO:0000256" key="12">
    <source>
        <dbReference type="ARBA" id="ARBA00023185"/>
    </source>
</evidence>
<dbReference type="EC" id="1.10.3.2" evidence="4"/>
<feature type="domain" description="Plastocyanin-like" evidence="16">
    <location>
        <begin position="132"/>
        <end position="246"/>
    </location>
</feature>
<dbReference type="GO" id="GO:0005507">
    <property type="term" value="F:copper ion binding"/>
    <property type="evidence" value="ECO:0007669"/>
    <property type="project" value="InterPro"/>
</dbReference>
<evidence type="ECO:0000259" key="14">
    <source>
        <dbReference type="Pfam" id="PF00394"/>
    </source>
</evidence>
<evidence type="ECO:0000259" key="15">
    <source>
        <dbReference type="Pfam" id="PF07731"/>
    </source>
</evidence>
<dbReference type="GO" id="GO:0046274">
    <property type="term" value="P:lignin catabolic process"/>
    <property type="evidence" value="ECO:0007669"/>
    <property type="project" value="UniProtKB-KW"/>
</dbReference>
<keyword evidence="5" id="KW-0479">Metal-binding</keyword>
<dbReference type="FunFam" id="2.60.40.420:FF:000021">
    <property type="entry name" value="Extracellular dihydrogeodin oxidase/laccase"/>
    <property type="match status" value="1"/>
</dbReference>
<comment type="similarity">
    <text evidence="3">Belongs to the multicopper oxidase family.</text>
</comment>
<reference evidence="17 18" key="1">
    <citation type="journal article" date="2018" name="BMC Genomics">
        <title>Genomic evidence for intraspecific hybridization in a clonal and extremely halotolerant yeast.</title>
        <authorList>
            <person name="Gostincar C."/>
            <person name="Stajich J.E."/>
            <person name="Zupancic J."/>
            <person name="Zalar P."/>
            <person name="Gunde-Cimerman N."/>
        </authorList>
    </citation>
    <scope>NUCLEOTIDE SEQUENCE [LARGE SCALE GENOMIC DNA]</scope>
    <source>
        <strain evidence="17 18">EXF-10513</strain>
    </source>
</reference>
<dbReference type="VEuPathDB" id="FungiDB:BTJ68_09476"/>
<dbReference type="InterPro" id="IPR045087">
    <property type="entry name" value="Cu-oxidase_fam"/>
</dbReference>
<comment type="caution">
    <text evidence="17">The sequence shown here is derived from an EMBL/GenBank/DDBJ whole genome shotgun (WGS) entry which is preliminary data.</text>
</comment>
<keyword evidence="8" id="KW-0560">Oxidoreductase</keyword>
<evidence type="ECO:0000256" key="7">
    <source>
        <dbReference type="ARBA" id="ARBA00022737"/>
    </source>
</evidence>
<evidence type="ECO:0000313" key="17">
    <source>
        <dbReference type="EMBL" id="RMY96961.1"/>
    </source>
</evidence>
<dbReference type="SUPFAM" id="SSF49503">
    <property type="entry name" value="Cupredoxins"/>
    <property type="match status" value="3"/>
</dbReference>
<protein>
    <recommendedName>
        <fullName evidence="4">laccase</fullName>
        <ecNumber evidence="4">1.10.3.2</ecNumber>
    </recommendedName>
</protein>
<evidence type="ECO:0000256" key="10">
    <source>
        <dbReference type="ARBA" id="ARBA00023157"/>
    </source>
</evidence>